<organism evidence="2 3">
    <name type="scientific">Candidatus Mediterraneibacter gallistercoris</name>
    <dbReference type="NCBI Taxonomy" id="2838671"/>
    <lineage>
        <taxon>Bacteria</taxon>
        <taxon>Bacillati</taxon>
        <taxon>Bacillota</taxon>
        <taxon>Clostridia</taxon>
        <taxon>Lachnospirales</taxon>
        <taxon>Lachnospiraceae</taxon>
        <taxon>Mediterraneibacter</taxon>
    </lineage>
</organism>
<keyword evidence="1" id="KW-1133">Transmembrane helix</keyword>
<dbReference type="Proteomes" id="UP000823895">
    <property type="component" value="Unassembled WGS sequence"/>
</dbReference>
<keyword evidence="1" id="KW-0472">Membrane</keyword>
<gene>
    <name evidence="2" type="ORF">H9756_07500</name>
</gene>
<reference evidence="2" key="1">
    <citation type="journal article" date="2021" name="PeerJ">
        <title>Extensive microbial diversity within the chicken gut microbiome revealed by metagenomics and culture.</title>
        <authorList>
            <person name="Gilroy R."/>
            <person name="Ravi A."/>
            <person name="Getino M."/>
            <person name="Pursley I."/>
            <person name="Horton D.L."/>
            <person name="Alikhan N.F."/>
            <person name="Baker D."/>
            <person name="Gharbi K."/>
            <person name="Hall N."/>
            <person name="Watson M."/>
            <person name="Adriaenssens E.M."/>
            <person name="Foster-Nyarko E."/>
            <person name="Jarju S."/>
            <person name="Secka A."/>
            <person name="Antonio M."/>
            <person name="Oren A."/>
            <person name="Chaudhuri R.R."/>
            <person name="La Ragione R."/>
            <person name="Hildebrand F."/>
            <person name="Pallen M.J."/>
        </authorList>
    </citation>
    <scope>NUCLEOTIDE SEQUENCE</scope>
    <source>
        <strain evidence="2">CHK165-2605</strain>
    </source>
</reference>
<evidence type="ECO:0000313" key="2">
    <source>
        <dbReference type="EMBL" id="HJC43506.1"/>
    </source>
</evidence>
<accession>A0A9D2P3D2</accession>
<evidence type="ECO:0008006" key="4">
    <source>
        <dbReference type="Google" id="ProtNLM"/>
    </source>
</evidence>
<comment type="caution">
    <text evidence="2">The sequence shown here is derived from an EMBL/GenBank/DDBJ whole genome shotgun (WGS) entry which is preliminary data.</text>
</comment>
<dbReference type="EMBL" id="DWWI01000161">
    <property type="protein sequence ID" value="HJC43506.1"/>
    <property type="molecule type" value="Genomic_DNA"/>
</dbReference>
<protein>
    <recommendedName>
        <fullName evidence="4">DUF3784 domain-containing protein</fullName>
    </recommendedName>
</protein>
<keyword evidence="1" id="KW-0812">Transmembrane</keyword>
<name>A0A9D2P3D2_9FIRM</name>
<evidence type="ECO:0000256" key="1">
    <source>
        <dbReference type="SAM" id="Phobius"/>
    </source>
</evidence>
<sequence length="114" mass="12677">MDSVWGLVGIVVFVCGIYAIYSFARMRSTGAINASLLLGKDYMYKKCKNKEAYIQKAGPALLVFGIAALAYGALDIVHCYVYRMPAADTIGMLLFFVVLVCFAVYTTKLKKEYF</sequence>
<feature type="transmembrane region" description="Helical" evidence="1">
    <location>
        <begin position="6"/>
        <end position="24"/>
    </location>
</feature>
<feature type="transmembrane region" description="Helical" evidence="1">
    <location>
        <begin position="53"/>
        <end position="74"/>
    </location>
</feature>
<evidence type="ECO:0000313" key="3">
    <source>
        <dbReference type="Proteomes" id="UP000823895"/>
    </source>
</evidence>
<feature type="transmembrane region" description="Helical" evidence="1">
    <location>
        <begin position="86"/>
        <end position="105"/>
    </location>
</feature>
<proteinExistence type="predicted"/>
<reference evidence="2" key="2">
    <citation type="submission" date="2021-04" db="EMBL/GenBank/DDBJ databases">
        <authorList>
            <person name="Gilroy R."/>
        </authorList>
    </citation>
    <scope>NUCLEOTIDE SEQUENCE</scope>
    <source>
        <strain evidence="2">CHK165-2605</strain>
    </source>
</reference>
<dbReference type="AlphaFoldDB" id="A0A9D2P3D2"/>